<dbReference type="PANTHER" id="PTHR30612">
    <property type="entry name" value="SECA INNER MEMBRANE COMPONENT OF SEC PROTEIN SECRETION SYSTEM"/>
    <property type="match status" value="1"/>
</dbReference>
<accession>A0A914QVF3</accession>
<dbReference type="InterPro" id="IPR000185">
    <property type="entry name" value="SecA"/>
</dbReference>
<name>A0A914QVF3_9BILA</name>
<feature type="domain" description="SecA family profile" evidence="5">
    <location>
        <begin position="1"/>
        <end position="551"/>
    </location>
</feature>
<organism evidence="6 7">
    <name type="scientific">Panagrolaimus davidi</name>
    <dbReference type="NCBI Taxonomy" id="227884"/>
    <lineage>
        <taxon>Eukaryota</taxon>
        <taxon>Metazoa</taxon>
        <taxon>Ecdysozoa</taxon>
        <taxon>Nematoda</taxon>
        <taxon>Chromadorea</taxon>
        <taxon>Rhabditida</taxon>
        <taxon>Tylenchina</taxon>
        <taxon>Panagrolaimomorpha</taxon>
        <taxon>Panagrolaimoidea</taxon>
        <taxon>Panagrolaimidae</taxon>
        <taxon>Panagrolaimus</taxon>
    </lineage>
</organism>
<dbReference type="Gene3D" id="3.40.50.300">
    <property type="entry name" value="P-loop containing nucleotide triphosphate hydrolases"/>
    <property type="match status" value="2"/>
</dbReference>
<evidence type="ECO:0000313" key="6">
    <source>
        <dbReference type="Proteomes" id="UP000887578"/>
    </source>
</evidence>
<evidence type="ECO:0000256" key="2">
    <source>
        <dbReference type="ARBA" id="ARBA00022927"/>
    </source>
</evidence>
<feature type="domain" description="Helicase C-terminal" evidence="4">
    <location>
        <begin position="385"/>
        <end position="569"/>
    </location>
</feature>
<evidence type="ECO:0000256" key="1">
    <source>
        <dbReference type="ARBA" id="ARBA00022490"/>
    </source>
</evidence>
<keyword evidence="6" id="KW-1185">Reference proteome</keyword>
<sequence>MIVDEVDSLLLDNGLNTLYLSHNIADFEMLYPLIIQIWDEVMNQLKKNGKCRTEKFHQHLCKKLFPIVPWHEMPARYSKAEIECFKSILYEYAIIGILTDSKKCESSNIMIKKRHLFLKQCRKIEKHFDKIFDQVSASIKGLKDGQRTTKFLSDINPDLIASMNNTSINEGEMFMIMLKKNGILDESNKLLNLPADELEEKLNLVKENFSRLLNQDFLCKYDEIMENVVVDVPRHLLVYVSKHLIEFIINAEIAFNMEEEVEYQIDMKFIETGSQKVIEPKIVIVDRDTGVDLPSTQWHNGLHQFLQLKHGLRLTPLSTKAVFISNISYLKKYKCIYGLSGTLGSDTEKQQLQEFYDLPSIVLPSSMIKQFYEEQSIVTNSEEQHYQEIFTAIKEKMAEGRSVLIIGDSSKQIATIYKNVMKLASGTIPDDEMYSYKNAFVYKHDSDKFPYCDTNHKLDKKSIIFATNLAGRGTDILLTDELKKRGGLHVIISFLSRNIRIEEQAFGRAARCGERGTAQVIICDKSVMNLSNINIVELKCKRDAIEEKRIQKIQEHYESKLKVEEECFQHFCKKFNAIKSESNSKNESIISKNNLDNWALFLDRSEYQFNQKDQRIKAAKDFCESLRIDDSDPLLPQNMLLLAFKKVSHSYHPKNKTFQVSFFLK</sequence>
<dbReference type="Gene3D" id="3.90.1440.10">
    <property type="entry name" value="SecA, preprotein cross-linking domain"/>
    <property type="match status" value="1"/>
</dbReference>
<dbReference type="InterPro" id="IPR027417">
    <property type="entry name" value="P-loop_NTPase"/>
</dbReference>
<dbReference type="GO" id="GO:0016020">
    <property type="term" value="C:membrane"/>
    <property type="evidence" value="ECO:0007669"/>
    <property type="project" value="InterPro"/>
</dbReference>
<keyword evidence="2" id="KW-0653">Protein transport</keyword>
<dbReference type="GO" id="GO:0017038">
    <property type="term" value="P:protein import"/>
    <property type="evidence" value="ECO:0007669"/>
    <property type="project" value="InterPro"/>
</dbReference>
<dbReference type="Proteomes" id="UP000887578">
    <property type="component" value="Unplaced"/>
</dbReference>
<protein>
    <submittedName>
        <fullName evidence="7">Uncharacterized protein</fullName>
    </submittedName>
</protein>
<dbReference type="PANTHER" id="PTHR30612:SF0">
    <property type="entry name" value="CHLOROPLAST PROTEIN-TRANSPORTING ATPASE"/>
    <property type="match status" value="1"/>
</dbReference>
<dbReference type="WBParaSite" id="PDA_v2.g31538.t1">
    <property type="protein sequence ID" value="PDA_v2.g31538.t1"/>
    <property type="gene ID" value="PDA_v2.g31538"/>
</dbReference>
<dbReference type="SUPFAM" id="SSF81767">
    <property type="entry name" value="Pre-protein crosslinking domain of SecA"/>
    <property type="match status" value="1"/>
</dbReference>
<dbReference type="SUPFAM" id="SSF52540">
    <property type="entry name" value="P-loop containing nucleoside triphosphate hydrolases"/>
    <property type="match status" value="1"/>
</dbReference>
<evidence type="ECO:0000313" key="7">
    <source>
        <dbReference type="WBParaSite" id="PDA_v2.g31538.t1"/>
    </source>
</evidence>
<dbReference type="InterPro" id="IPR011115">
    <property type="entry name" value="SecA_DEAD"/>
</dbReference>
<evidence type="ECO:0000259" key="5">
    <source>
        <dbReference type="PROSITE" id="PS51196"/>
    </source>
</evidence>
<proteinExistence type="predicted"/>
<dbReference type="PROSITE" id="PS51196">
    <property type="entry name" value="SECA_MOTOR_DEAD"/>
    <property type="match status" value="1"/>
</dbReference>
<dbReference type="GO" id="GO:0006886">
    <property type="term" value="P:intracellular protein transport"/>
    <property type="evidence" value="ECO:0007669"/>
    <property type="project" value="InterPro"/>
</dbReference>
<dbReference type="AlphaFoldDB" id="A0A914QVF3"/>
<dbReference type="GO" id="GO:0005524">
    <property type="term" value="F:ATP binding"/>
    <property type="evidence" value="ECO:0007669"/>
    <property type="project" value="InterPro"/>
</dbReference>
<dbReference type="PROSITE" id="PS51194">
    <property type="entry name" value="HELICASE_CTER"/>
    <property type="match status" value="1"/>
</dbReference>
<keyword evidence="1" id="KW-0963">Cytoplasm</keyword>
<keyword evidence="2" id="KW-0813">Transport</keyword>
<evidence type="ECO:0000256" key="3">
    <source>
        <dbReference type="ARBA" id="ARBA00023010"/>
    </source>
</evidence>
<dbReference type="InterPro" id="IPR001650">
    <property type="entry name" value="Helicase_C-like"/>
</dbReference>
<reference evidence="7" key="1">
    <citation type="submission" date="2022-11" db="UniProtKB">
        <authorList>
            <consortium name="WormBaseParasite"/>
        </authorList>
    </citation>
    <scope>IDENTIFICATION</scope>
</reference>
<dbReference type="InterPro" id="IPR036670">
    <property type="entry name" value="SecA_X-link_sf"/>
</dbReference>
<dbReference type="Pfam" id="PF07517">
    <property type="entry name" value="SecA_DEAD"/>
    <property type="match status" value="1"/>
</dbReference>
<evidence type="ECO:0000259" key="4">
    <source>
        <dbReference type="PROSITE" id="PS51194"/>
    </source>
</evidence>
<keyword evidence="3" id="KW-0811">Translocation</keyword>
<dbReference type="GO" id="GO:0006605">
    <property type="term" value="P:protein targeting"/>
    <property type="evidence" value="ECO:0007669"/>
    <property type="project" value="InterPro"/>
</dbReference>
<dbReference type="InterPro" id="IPR014018">
    <property type="entry name" value="SecA_motor_DEAD"/>
</dbReference>